<dbReference type="InterPro" id="IPR014748">
    <property type="entry name" value="Enoyl-CoA_hydra_C"/>
</dbReference>
<dbReference type="Gene3D" id="1.10.12.10">
    <property type="entry name" value="Lyase 2-enoyl-coa Hydratase, Chain A, domain 2"/>
    <property type="match status" value="1"/>
</dbReference>
<dbReference type="GO" id="GO:0016853">
    <property type="term" value="F:isomerase activity"/>
    <property type="evidence" value="ECO:0007669"/>
    <property type="project" value="UniProtKB-KW"/>
</dbReference>
<dbReference type="PANTHER" id="PTHR42964">
    <property type="entry name" value="ENOYL-COA HYDRATASE"/>
    <property type="match status" value="1"/>
</dbReference>
<evidence type="ECO:0000313" key="3">
    <source>
        <dbReference type="Proteomes" id="UP000515240"/>
    </source>
</evidence>
<dbReference type="InterPro" id="IPR051683">
    <property type="entry name" value="Enoyl-CoA_Hydratase/Isomerase"/>
</dbReference>
<dbReference type="InterPro" id="IPR001753">
    <property type="entry name" value="Enoyl-CoA_hydra/iso"/>
</dbReference>
<keyword evidence="2" id="KW-0413">Isomerase</keyword>
<evidence type="ECO:0000256" key="1">
    <source>
        <dbReference type="ARBA" id="ARBA00005254"/>
    </source>
</evidence>
<dbReference type="Gene3D" id="3.90.226.10">
    <property type="entry name" value="2-enoyl-CoA Hydratase, Chain A, domain 1"/>
    <property type="match status" value="1"/>
</dbReference>
<dbReference type="AlphaFoldDB" id="A0A7G5EL37"/>
<dbReference type="EMBL" id="CP058554">
    <property type="protein sequence ID" value="QMV74712.1"/>
    <property type="molecule type" value="Genomic_DNA"/>
</dbReference>
<protein>
    <submittedName>
        <fullName evidence="2">Enoyl-CoA hydratase/isomerase family protein</fullName>
    </submittedName>
</protein>
<sequence length="263" mass="28186">MTGQVRVEAWTAGEPVARAQAVRVVLANPGKRNAMSRAMWRQLRSVFEDLQRQPGLRCIVLQGEGEAFCAGGDISEYADFRFAERSLADFHEGEVWPALHALLQCDVPLVAAIEGACMGAGVELASCCDTRLAADTAQFGAPIAKLGFPMAPKEAALVLSQLGPAKTRQMLLEAAVFGAEQMLASGFLSQVHPAAQLQAQLERTVARICGLAPQAARMTKQLLRALAEGDAQAPVLQQPYAYADSAEHREGIAAFVAKRTPQF</sequence>
<dbReference type="RefSeq" id="WP_182324597.1">
    <property type="nucleotide sequence ID" value="NZ_CP058554.1"/>
</dbReference>
<dbReference type="PANTHER" id="PTHR42964:SF1">
    <property type="entry name" value="POLYKETIDE BIOSYNTHESIS ENOYL-COA HYDRATASE PKSH-RELATED"/>
    <property type="match status" value="1"/>
</dbReference>
<reference evidence="2 3" key="1">
    <citation type="journal article" date="2020" name="G3 (Bethesda)">
        <title>CeMbio - The Caenorhabditis elegans Microbiome Resource.</title>
        <authorList>
            <person name="Dirksen P."/>
            <person name="Assie A."/>
            <person name="Zimmermann J."/>
            <person name="Zhang F."/>
            <person name="Tietje A.M."/>
            <person name="Marsh S.A."/>
            <person name="Felix M.A."/>
            <person name="Shapira M."/>
            <person name="Kaleta C."/>
            <person name="Schulenburg H."/>
            <person name="Samuel B."/>
        </authorList>
    </citation>
    <scope>NUCLEOTIDE SEQUENCE [LARGE SCALE GENOMIC DNA]</scope>
    <source>
        <strain evidence="2 3">BIGb0172</strain>
    </source>
</reference>
<dbReference type="CDD" id="cd06558">
    <property type="entry name" value="crotonase-like"/>
    <property type="match status" value="1"/>
</dbReference>
<dbReference type="GO" id="GO:0008300">
    <property type="term" value="P:isoprenoid catabolic process"/>
    <property type="evidence" value="ECO:0007669"/>
    <property type="project" value="TreeGrafter"/>
</dbReference>
<accession>A0A7G5EL37</accession>
<proteinExistence type="inferred from homology"/>
<comment type="similarity">
    <text evidence="1">Belongs to the enoyl-CoA hydratase/isomerase family.</text>
</comment>
<dbReference type="SUPFAM" id="SSF52096">
    <property type="entry name" value="ClpP/crotonase"/>
    <property type="match status" value="1"/>
</dbReference>
<dbReference type="InterPro" id="IPR029045">
    <property type="entry name" value="ClpP/crotonase-like_dom_sf"/>
</dbReference>
<name>A0A7G5EL37_9BURK</name>
<dbReference type="KEGG" id="cpis:HS961_18765"/>
<gene>
    <name evidence="2" type="ORF">HS961_18765</name>
</gene>
<dbReference type="Pfam" id="PF00378">
    <property type="entry name" value="ECH_1"/>
    <property type="match status" value="1"/>
</dbReference>
<organism evidence="2 3">
    <name type="scientific">Comamonas piscis</name>
    <dbReference type="NCBI Taxonomy" id="1562974"/>
    <lineage>
        <taxon>Bacteria</taxon>
        <taxon>Pseudomonadati</taxon>
        <taxon>Pseudomonadota</taxon>
        <taxon>Betaproteobacteria</taxon>
        <taxon>Burkholderiales</taxon>
        <taxon>Comamonadaceae</taxon>
        <taxon>Comamonas</taxon>
    </lineage>
</organism>
<dbReference type="Proteomes" id="UP000515240">
    <property type="component" value="Chromosome"/>
</dbReference>
<evidence type="ECO:0000313" key="2">
    <source>
        <dbReference type="EMBL" id="QMV74712.1"/>
    </source>
</evidence>
<keyword evidence="3" id="KW-1185">Reference proteome</keyword>